<evidence type="ECO:0000256" key="6">
    <source>
        <dbReference type="SAM" id="SignalP"/>
    </source>
</evidence>
<keyword evidence="10" id="KW-1185">Reference proteome</keyword>
<evidence type="ECO:0000256" key="4">
    <source>
        <dbReference type="ARBA" id="ARBA00023157"/>
    </source>
</evidence>
<dbReference type="InterPro" id="IPR008139">
    <property type="entry name" value="SaposinB_dom"/>
</dbReference>
<dbReference type="InterPro" id="IPR003119">
    <property type="entry name" value="SAP_A"/>
</dbReference>
<feature type="chain" id="PRO_5043563548" evidence="6">
    <location>
        <begin position="19"/>
        <end position="377"/>
    </location>
</feature>
<proteinExistence type="predicted"/>
<reference evidence="9 10" key="1">
    <citation type="journal article" date="2023" name="BMC Biol.">
        <title>The compact genome of the sponge Oopsacas minuta (Hexactinellida) is lacking key metazoan core genes.</title>
        <authorList>
            <person name="Santini S."/>
            <person name="Schenkelaars Q."/>
            <person name="Jourda C."/>
            <person name="Duchesne M."/>
            <person name="Belahbib H."/>
            <person name="Rocher C."/>
            <person name="Selva M."/>
            <person name="Riesgo A."/>
            <person name="Vervoort M."/>
            <person name="Leys S.P."/>
            <person name="Kodjabachian L."/>
            <person name="Le Bivic A."/>
            <person name="Borchiellini C."/>
            <person name="Claverie J.M."/>
            <person name="Renard E."/>
        </authorList>
    </citation>
    <scope>NUCLEOTIDE SEQUENCE [LARGE SCALE GENOMIC DNA]</scope>
    <source>
        <strain evidence="9">SPO-2</strain>
    </source>
</reference>
<dbReference type="Pfam" id="PF02199">
    <property type="entry name" value="SapA"/>
    <property type="match status" value="1"/>
</dbReference>
<keyword evidence="3 6" id="KW-0732">Signal</keyword>
<sequence>MCVLSLALVALSLVAVQGGTIGCLHGSSFWCQSAENADKCGMTEYCAKNVWKSISEVVGGDEVKQTSCGMCYTIYNQLHMFYDDGGDMDILSVLDRTICNNGNEMCLKSVAKIYSRIEDFVNAEDAQSACTMFELCSATKMYIEATEYQRLVNGIQCTGCQYIISEIKSAVAELSSEELEKLMEQACETMDSKEEKECATLAVEYVTMVKSFIETLDGEELCTDFKLCNDDYVTLENFKMEINQIMTASLAVAENDALIQGDNNNNNNNNNINACSVCKIAISVAEMQLKVINLTLSTGNYIINQLCGMFGYDFCYKIQQTIMNIQSKLSNILDPSQVCQMLNVCSGSTISSSEIEPSLEVKQVQKIVKKFLDSFKK</sequence>
<comment type="subcellular location">
    <subcellularLocation>
        <location evidence="1">Secreted</location>
    </subcellularLocation>
</comment>
<dbReference type="InterPro" id="IPR051428">
    <property type="entry name" value="Sphingo_Act-Surfact_Prot"/>
</dbReference>
<evidence type="ECO:0000256" key="3">
    <source>
        <dbReference type="ARBA" id="ARBA00022729"/>
    </source>
</evidence>
<comment type="caution">
    <text evidence="9">The sequence shown here is derived from an EMBL/GenBank/DDBJ whole genome shotgun (WGS) entry which is preliminary data.</text>
</comment>
<dbReference type="Proteomes" id="UP001165289">
    <property type="component" value="Unassembled WGS sequence"/>
</dbReference>
<dbReference type="Gene3D" id="1.10.225.10">
    <property type="entry name" value="Saposin-like"/>
    <property type="match status" value="1"/>
</dbReference>
<feature type="domain" description="Saposin B-type" evidence="7">
    <location>
        <begin position="153"/>
        <end position="232"/>
    </location>
</feature>
<keyword evidence="4" id="KW-1015">Disulfide bond</keyword>
<keyword evidence="2" id="KW-0964">Secreted</keyword>
<evidence type="ECO:0000313" key="10">
    <source>
        <dbReference type="Proteomes" id="UP001165289"/>
    </source>
</evidence>
<protein>
    <submittedName>
        <fullName evidence="9">Prosaposin-like</fullName>
    </submittedName>
</protein>
<dbReference type="SMART" id="SM00741">
    <property type="entry name" value="SapB"/>
    <property type="match status" value="3"/>
</dbReference>
<dbReference type="InterPro" id="IPR011001">
    <property type="entry name" value="Saposin-like"/>
</dbReference>
<gene>
    <name evidence="9" type="ORF">LOD99_11588</name>
</gene>
<dbReference type="SMART" id="SM00162">
    <property type="entry name" value="SAPA"/>
    <property type="match status" value="1"/>
</dbReference>
<evidence type="ECO:0000313" key="9">
    <source>
        <dbReference type="EMBL" id="KAI6649221.1"/>
    </source>
</evidence>
<feature type="signal peptide" evidence="6">
    <location>
        <begin position="1"/>
        <end position="18"/>
    </location>
</feature>
<name>A0AAV7JKD1_9METZ</name>
<dbReference type="PROSITE" id="PS50015">
    <property type="entry name" value="SAP_B"/>
    <property type="match status" value="1"/>
</dbReference>
<dbReference type="AlphaFoldDB" id="A0AAV7JKD1"/>
<accession>A0AAV7JKD1</accession>
<organism evidence="9 10">
    <name type="scientific">Oopsacas minuta</name>
    <dbReference type="NCBI Taxonomy" id="111878"/>
    <lineage>
        <taxon>Eukaryota</taxon>
        <taxon>Metazoa</taxon>
        <taxon>Porifera</taxon>
        <taxon>Hexactinellida</taxon>
        <taxon>Hexasterophora</taxon>
        <taxon>Lyssacinosida</taxon>
        <taxon>Leucopsacidae</taxon>
        <taxon>Oopsacas</taxon>
    </lineage>
</organism>
<dbReference type="SUPFAM" id="SSF47862">
    <property type="entry name" value="Saposin"/>
    <property type="match status" value="2"/>
</dbReference>
<dbReference type="EMBL" id="JAKMXF010000321">
    <property type="protein sequence ID" value="KAI6649221.1"/>
    <property type="molecule type" value="Genomic_DNA"/>
</dbReference>
<evidence type="ECO:0000259" key="8">
    <source>
        <dbReference type="PROSITE" id="PS51110"/>
    </source>
</evidence>
<evidence type="ECO:0000256" key="1">
    <source>
        <dbReference type="ARBA" id="ARBA00004613"/>
    </source>
</evidence>
<feature type="domain" description="Saposin A-type" evidence="8">
    <location>
        <begin position="16"/>
        <end position="56"/>
    </location>
</feature>
<dbReference type="PANTHER" id="PTHR11480">
    <property type="entry name" value="SAPOSIN-RELATED"/>
    <property type="match status" value="1"/>
</dbReference>
<evidence type="ECO:0000256" key="2">
    <source>
        <dbReference type="ARBA" id="ARBA00022525"/>
    </source>
</evidence>
<dbReference type="GO" id="GO:0005576">
    <property type="term" value="C:extracellular region"/>
    <property type="evidence" value="ECO:0007669"/>
    <property type="project" value="UniProtKB-SubCell"/>
</dbReference>
<dbReference type="PROSITE" id="PS51110">
    <property type="entry name" value="SAP_A"/>
    <property type="match status" value="1"/>
</dbReference>
<evidence type="ECO:0000256" key="5">
    <source>
        <dbReference type="ARBA" id="ARBA00023180"/>
    </source>
</evidence>
<keyword evidence="5" id="KW-0325">Glycoprotein</keyword>
<evidence type="ECO:0000259" key="7">
    <source>
        <dbReference type="PROSITE" id="PS50015"/>
    </source>
</evidence>